<name>A0ABW2E956_9ACTN</name>
<protein>
    <submittedName>
        <fullName evidence="2">Uncharacterized protein</fullName>
    </submittedName>
</protein>
<evidence type="ECO:0000313" key="3">
    <source>
        <dbReference type="Proteomes" id="UP001596409"/>
    </source>
</evidence>
<proteinExistence type="predicted"/>
<keyword evidence="3" id="KW-1185">Reference proteome</keyword>
<accession>A0ABW2E956</accession>
<feature type="signal peptide" evidence="1">
    <location>
        <begin position="1"/>
        <end position="25"/>
    </location>
</feature>
<sequence length="102" mass="10941">MGKIALRSVGAAAATLCFLTGSAWGATASEFTTRPQRSQVVALPQVLTCYATVSEPDRVVCYRVSYRHLHQNGQIEFVPFLIQVPTPANPPPVTVVGSLPET</sequence>
<organism evidence="2 3">
    <name type="scientific">Streptomyces viridiviolaceus</name>
    <dbReference type="NCBI Taxonomy" id="68282"/>
    <lineage>
        <taxon>Bacteria</taxon>
        <taxon>Bacillati</taxon>
        <taxon>Actinomycetota</taxon>
        <taxon>Actinomycetes</taxon>
        <taxon>Kitasatosporales</taxon>
        <taxon>Streptomycetaceae</taxon>
        <taxon>Streptomyces</taxon>
    </lineage>
</organism>
<dbReference type="Proteomes" id="UP001596409">
    <property type="component" value="Unassembled WGS sequence"/>
</dbReference>
<gene>
    <name evidence="2" type="ORF">ACFQMH_27250</name>
</gene>
<feature type="chain" id="PRO_5046753808" evidence="1">
    <location>
        <begin position="26"/>
        <end position="102"/>
    </location>
</feature>
<comment type="caution">
    <text evidence="2">The sequence shown here is derived from an EMBL/GenBank/DDBJ whole genome shotgun (WGS) entry which is preliminary data.</text>
</comment>
<evidence type="ECO:0000313" key="2">
    <source>
        <dbReference type="EMBL" id="MFC7015342.1"/>
    </source>
</evidence>
<dbReference type="RefSeq" id="WP_189874060.1">
    <property type="nucleotide sequence ID" value="NZ_BMWA01000013.1"/>
</dbReference>
<evidence type="ECO:0000256" key="1">
    <source>
        <dbReference type="SAM" id="SignalP"/>
    </source>
</evidence>
<reference evidence="3" key="1">
    <citation type="journal article" date="2019" name="Int. J. Syst. Evol. Microbiol.">
        <title>The Global Catalogue of Microorganisms (GCM) 10K type strain sequencing project: providing services to taxonomists for standard genome sequencing and annotation.</title>
        <authorList>
            <consortium name="The Broad Institute Genomics Platform"/>
            <consortium name="The Broad Institute Genome Sequencing Center for Infectious Disease"/>
            <person name="Wu L."/>
            <person name="Ma J."/>
        </authorList>
    </citation>
    <scope>NUCLEOTIDE SEQUENCE [LARGE SCALE GENOMIC DNA]</scope>
    <source>
        <strain evidence="3">JCM 4855</strain>
    </source>
</reference>
<keyword evidence="1" id="KW-0732">Signal</keyword>
<dbReference type="EMBL" id="JBHSYM010000060">
    <property type="protein sequence ID" value="MFC7015342.1"/>
    <property type="molecule type" value="Genomic_DNA"/>
</dbReference>